<dbReference type="OrthoDB" id="1425373at2759"/>
<feature type="compositionally biased region" description="Acidic residues" evidence="1">
    <location>
        <begin position="78"/>
        <end position="88"/>
    </location>
</feature>
<accession>A0A8M8V2A5</accession>
<feature type="region of interest" description="Disordered" evidence="1">
    <location>
        <begin position="75"/>
        <end position="94"/>
    </location>
</feature>
<reference evidence="3" key="1">
    <citation type="submission" date="2024-10" db="UniProtKB">
        <authorList>
            <consortium name="RefSeq"/>
        </authorList>
    </citation>
    <scope>NUCLEOTIDE SEQUENCE [LARGE SCALE GENOMIC DNA]</scope>
    <source>
        <strain evidence="3">cv. Zhongzhi No. 13</strain>
    </source>
</reference>
<dbReference type="GO" id="GO:0003677">
    <property type="term" value="F:DNA binding"/>
    <property type="evidence" value="ECO:0007669"/>
    <property type="project" value="InterPro"/>
</dbReference>
<sequence>MGSPSSLLGSKGAVGGWGTGGSGQIGNIDFSMDGIRSHSQSQSNSSPNAQTVNMDGLENQVSGDHLEHYIDDNIDKELEGEDEEEDLLGDSKKRKKRVVTSRSPWVFSITVDNASSNDDRVFSITVDNASSNDGAIVYLKKNFENWGQNILGGRYVHMRCMAHTVNLVVQDGLKGEHDTISRIRGAIRWNSTYLMLETAISLKLAFDAYEDVDLAYKTDLSRQPYVDLAYKTDLSRQPFDGIPTDYDWERAKVSVKFLRHFYSLTMRISGALYVTSNLVFREICEVDLLLRYWLSSNDVELNEMARKMKEKYDKYWGSIEKMNMILYYAVILDPRHKLEFIEFSFDKLYGGPEQRNVMKEQVKDGLYELFNDYKLRYGHSLQGTLESPGSSFSRVSSSSSSSVGTSTQYTDYEVTRTFTIEQEFSMYKSGGKGDRVKSELKYLGEDVEMRRDKFDILN</sequence>
<proteinExistence type="predicted"/>
<feature type="region of interest" description="Disordered" evidence="1">
    <location>
        <begin position="385"/>
        <end position="406"/>
    </location>
</feature>
<reference evidence="4" key="2">
    <citation type="submission" date="2025-08" db="UniProtKB">
        <authorList>
            <consortium name="RefSeq"/>
        </authorList>
    </citation>
    <scope>IDENTIFICATION</scope>
</reference>
<dbReference type="RefSeq" id="XP_020550211.1">
    <property type="nucleotide sequence ID" value="XM_020694552.1"/>
</dbReference>
<dbReference type="InterPro" id="IPR025525">
    <property type="entry name" value="hAT-like_transposase_RNase-H"/>
</dbReference>
<dbReference type="Pfam" id="PF14372">
    <property type="entry name" value="hAT-like_RNase-H"/>
    <property type="match status" value="1"/>
</dbReference>
<dbReference type="PANTHER" id="PTHR23272">
    <property type="entry name" value="BED FINGER-RELATED"/>
    <property type="match status" value="1"/>
</dbReference>
<dbReference type="AlphaFoldDB" id="A0A8M8V2A5"/>
<protein>
    <submittedName>
        <fullName evidence="4">Zinc finger BED domain-containing protein RICESLEEPER 1-like</fullName>
    </submittedName>
</protein>
<evidence type="ECO:0000313" key="3">
    <source>
        <dbReference type="Proteomes" id="UP000504604"/>
    </source>
</evidence>
<dbReference type="PANTHER" id="PTHR23272:SF161">
    <property type="entry name" value="ZINC FINGER BED DOMAIN-CONTAINING PROTEIN RICESLEEPER 1-LIKE"/>
    <property type="match status" value="1"/>
</dbReference>
<evidence type="ECO:0000313" key="4">
    <source>
        <dbReference type="RefSeq" id="XP_020550211.1"/>
    </source>
</evidence>
<dbReference type="GeneID" id="110012126"/>
<feature type="region of interest" description="Disordered" evidence="1">
    <location>
        <begin position="28"/>
        <end position="54"/>
    </location>
</feature>
<keyword evidence="3" id="KW-1185">Reference proteome</keyword>
<evidence type="ECO:0000256" key="1">
    <source>
        <dbReference type="SAM" id="MobiDB-lite"/>
    </source>
</evidence>
<dbReference type="KEGG" id="sind:110012126"/>
<feature type="compositionally biased region" description="Low complexity" evidence="1">
    <location>
        <begin position="37"/>
        <end position="46"/>
    </location>
</feature>
<organism evidence="3 4">
    <name type="scientific">Sesamum indicum</name>
    <name type="common">Oriental sesame</name>
    <name type="synonym">Sesamum orientale</name>
    <dbReference type="NCBI Taxonomy" id="4182"/>
    <lineage>
        <taxon>Eukaryota</taxon>
        <taxon>Viridiplantae</taxon>
        <taxon>Streptophyta</taxon>
        <taxon>Embryophyta</taxon>
        <taxon>Tracheophyta</taxon>
        <taxon>Spermatophyta</taxon>
        <taxon>Magnoliopsida</taxon>
        <taxon>eudicotyledons</taxon>
        <taxon>Gunneridae</taxon>
        <taxon>Pentapetalae</taxon>
        <taxon>asterids</taxon>
        <taxon>lamiids</taxon>
        <taxon>Lamiales</taxon>
        <taxon>Pedaliaceae</taxon>
        <taxon>Sesamum</taxon>
    </lineage>
</organism>
<dbReference type="SUPFAM" id="SSF53098">
    <property type="entry name" value="Ribonuclease H-like"/>
    <property type="match status" value="1"/>
</dbReference>
<evidence type="ECO:0000259" key="2">
    <source>
        <dbReference type="Pfam" id="PF14372"/>
    </source>
</evidence>
<dbReference type="Proteomes" id="UP000504604">
    <property type="component" value="Linkage group LG1"/>
</dbReference>
<gene>
    <name evidence="4" type="primary">LOC110012126</name>
</gene>
<name>A0A8M8V2A5_SESIN</name>
<feature type="domain" description="hAT-like transposase RNase-H fold" evidence="2">
    <location>
        <begin position="269"/>
        <end position="373"/>
    </location>
</feature>
<feature type="compositionally biased region" description="Low complexity" evidence="1">
    <location>
        <begin position="387"/>
        <end position="406"/>
    </location>
</feature>
<feature type="region of interest" description="Disordered" evidence="1">
    <location>
        <begin position="1"/>
        <end position="20"/>
    </location>
</feature>
<dbReference type="InterPro" id="IPR012337">
    <property type="entry name" value="RNaseH-like_sf"/>
</dbReference>